<dbReference type="KEGG" id="lcu:PL11_006255"/>
<dbReference type="Proteomes" id="UP000030361">
    <property type="component" value="Chromosome"/>
</dbReference>
<evidence type="ECO:0000256" key="1">
    <source>
        <dbReference type="SAM" id="SignalP"/>
    </source>
</evidence>
<evidence type="ECO:0000313" key="4">
    <source>
        <dbReference type="Proteomes" id="UP000030361"/>
    </source>
</evidence>
<protein>
    <recommendedName>
        <fullName evidence="2">SCP domain-containing protein</fullName>
    </recommendedName>
</protein>
<dbReference type="InterPro" id="IPR014044">
    <property type="entry name" value="CAP_dom"/>
</dbReference>
<dbReference type="AlphaFoldDB" id="A0A1S6QIY1"/>
<feature type="chain" id="PRO_5010577528" description="SCP domain-containing protein" evidence="1">
    <location>
        <begin position="27"/>
        <end position="242"/>
    </location>
</feature>
<proteinExistence type="predicted"/>
<evidence type="ECO:0000259" key="2">
    <source>
        <dbReference type="Pfam" id="PF00188"/>
    </source>
</evidence>
<dbReference type="RefSeq" id="WP_035168100.1">
    <property type="nucleotide sequence ID" value="NZ_CP018906.1"/>
</dbReference>
<gene>
    <name evidence="3" type="ORF">PL11_006255</name>
</gene>
<dbReference type="Pfam" id="PF00188">
    <property type="entry name" value="CAP"/>
    <property type="match status" value="1"/>
</dbReference>
<dbReference type="EMBL" id="CP018906">
    <property type="protein sequence ID" value="AQW21560.1"/>
    <property type="molecule type" value="Genomic_DNA"/>
</dbReference>
<keyword evidence="4" id="KW-1185">Reference proteome</keyword>
<sequence>MKFSKLLVALGMLVGVGLAGVGSAHAQVASKRVTVQFKSTTGKNLQASRTFYLPNDGVSTVSGSDQLIKGYIPYDGGKTYTYKNCPRTLTIRYSKLSTVATKVGKYYMQQINAYRVTQGLAKLRGNSDLKRKATVRANELWIQTSHTRPNGESYNTKNSGYAEVMAVFPSCFHSVVGSGAYVEYRKSGTLDYKETAATASNELLTIDAQHRDTELNTWSKYSEVAFSFKPDGSGMMAQLFKL</sequence>
<dbReference type="eggNOG" id="ENOG50309YJ">
    <property type="taxonomic scope" value="Bacteria"/>
</dbReference>
<dbReference type="Gene3D" id="3.40.33.10">
    <property type="entry name" value="CAP"/>
    <property type="match status" value="1"/>
</dbReference>
<keyword evidence="1" id="KW-0732">Signal</keyword>
<organism evidence="3 4">
    <name type="scientific">Lentilactobacillus curieae</name>
    <dbReference type="NCBI Taxonomy" id="1138822"/>
    <lineage>
        <taxon>Bacteria</taxon>
        <taxon>Bacillati</taxon>
        <taxon>Bacillota</taxon>
        <taxon>Bacilli</taxon>
        <taxon>Lactobacillales</taxon>
        <taxon>Lactobacillaceae</taxon>
        <taxon>Lentilactobacillus</taxon>
    </lineage>
</organism>
<dbReference type="InterPro" id="IPR035940">
    <property type="entry name" value="CAP_sf"/>
</dbReference>
<feature type="domain" description="SCP" evidence="2">
    <location>
        <begin position="110"/>
        <end position="234"/>
    </location>
</feature>
<reference evidence="3 4" key="1">
    <citation type="journal article" date="2015" name="Genome Announc.">
        <title>Genome Sequence of Lactobacillus curieae CCTCC M 2011381T, a Novel Producer of Gamma-aminobutyric Acid.</title>
        <authorList>
            <person name="Wang Y."/>
            <person name="Wang Y."/>
            <person name="Lang C."/>
            <person name="Wei D."/>
            <person name="Xu P."/>
            <person name="Xie J."/>
        </authorList>
    </citation>
    <scope>NUCLEOTIDE SEQUENCE [LARGE SCALE GENOMIC DNA]</scope>
    <source>
        <strain evidence="3 4">CCTCC M 2011381</strain>
    </source>
</reference>
<feature type="signal peptide" evidence="1">
    <location>
        <begin position="1"/>
        <end position="26"/>
    </location>
</feature>
<evidence type="ECO:0000313" key="3">
    <source>
        <dbReference type="EMBL" id="AQW21560.1"/>
    </source>
</evidence>
<dbReference type="OrthoDB" id="2273494at2"/>
<accession>A0A1S6QIY1</accession>
<name>A0A1S6QIY1_9LACO</name>